<dbReference type="SUPFAM" id="SSF52151">
    <property type="entry name" value="FabD/lysophospholipase-like"/>
    <property type="match status" value="1"/>
</dbReference>
<dbReference type="AlphaFoldDB" id="A0A0E2Z1Q8"/>
<feature type="active site" evidence="7">
    <location>
        <position position="201"/>
    </location>
</feature>
<evidence type="ECO:0000256" key="5">
    <source>
        <dbReference type="ARBA" id="ARBA00048462"/>
    </source>
</evidence>
<proteinExistence type="inferred from homology"/>
<feature type="domain" description="Malonyl-CoA:ACP transacylase (MAT)" evidence="8">
    <location>
        <begin position="7"/>
        <end position="301"/>
    </location>
</feature>
<dbReference type="PIRSF" id="PIRSF000446">
    <property type="entry name" value="Mct"/>
    <property type="match status" value="1"/>
</dbReference>
<dbReference type="Gene3D" id="3.40.366.10">
    <property type="entry name" value="Malonyl-Coenzyme A Acyl Carrier Protein, domain 2"/>
    <property type="match status" value="1"/>
</dbReference>
<dbReference type="InterPro" id="IPR016036">
    <property type="entry name" value="Malonyl_transacylase_ACP-bd"/>
</dbReference>
<keyword evidence="3 6" id="KW-0808">Transferase</keyword>
<comment type="similarity">
    <text evidence="6">Belongs to the fabD family.</text>
</comment>
<dbReference type="SMART" id="SM00827">
    <property type="entry name" value="PKS_AT"/>
    <property type="match status" value="1"/>
</dbReference>
<dbReference type="FunFam" id="3.30.70.250:FF:000001">
    <property type="entry name" value="Malonyl CoA-acyl carrier protein transacylase"/>
    <property type="match status" value="1"/>
</dbReference>
<dbReference type="PANTHER" id="PTHR42681">
    <property type="entry name" value="MALONYL-COA-ACYL CARRIER PROTEIN TRANSACYLASE, MITOCHONDRIAL"/>
    <property type="match status" value="1"/>
</dbReference>
<dbReference type="OrthoDB" id="9808564at2"/>
<dbReference type="EMBL" id="JPGN01000053">
    <property type="protein sequence ID" value="KFI19469.1"/>
    <property type="molecule type" value="Genomic_DNA"/>
</dbReference>
<evidence type="ECO:0000256" key="4">
    <source>
        <dbReference type="ARBA" id="ARBA00023315"/>
    </source>
</evidence>
<dbReference type="Pfam" id="PF00698">
    <property type="entry name" value="Acyl_transf_1"/>
    <property type="match status" value="1"/>
</dbReference>
<comment type="caution">
    <text evidence="9">The sequence shown here is derived from an EMBL/GenBank/DDBJ whole genome shotgun (WGS) entry which is preliminary data.</text>
</comment>
<gene>
    <name evidence="9" type="ORF">IB75_08845</name>
</gene>
<dbReference type="InterPro" id="IPR001227">
    <property type="entry name" value="Ac_transferase_dom_sf"/>
</dbReference>
<evidence type="ECO:0000313" key="10">
    <source>
        <dbReference type="Proteomes" id="UP000028839"/>
    </source>
</evidence>
<evidence type="ECO:0000259" key="8">
    <source>
        <dbReference type="SMART" id="SM00827"/>
    </source>
</evidence>
<evidence type="ECO:0000256" key="1">
    <source>
        <dbReference type="ARBA" id="ARBA00013258"/>
    </source>
</evidence>
<dbReference type="SUPFAM" id="SSF55048">
    <property type="entry name" value="Probable ACP-binding domain of malonyl-CoA ACP transacylase"/>
    <property type="match status" value="1"/>
</dbReference>
<dbReference type="InterPro" id="IPR004410">
    <property type="entry name" value="Malonyl_CoA-ACP_transAc_FabD"/>
</dbReference>
<dbReference type="GO" id="GO:0005829">
    <property type="term" value="C:cytosol"/>
    <property type="evidence" value="ECO:0007669"/>
    <property type="project" value="TreeGrafter"/>
</dbReference>
<comment type="catalytic activity">
    <reaction evidence="5 6">
        <text>holo-[ACP] + malonyl-CoA = malonyl-[ACP] + CoA</text>
        <dbReference type="Rhea" id="RHEA:41792"/>
        <dbReference type="Rhea" id="RHEA-COMP:9623"/>
        <dbReference type="Rhea" id="RHEA-COMP:9685"/>
        <dbReference type="ChEBI" id="CHEBI:57287"/>
        <dbReference type="ChEBI" id="CHEBI:57384"/>
        <dbReference type="ChEBI" id="CHEBI:64479"/>
        <dbReference type="ChEBI" id="CHEBI:78449"/>
        <dbReference type="EC" id="2.3.1.39"/>
    </reaction>
</comment>
<dbReference type="InterPro" id="IPR014043">
    <property type="entry name" value="Acyl_transferase_dom"/>
</dbReference>
<dbReference type="NCBIfam" id="TIGR00128">
    <property type="entry name" value="fabD"/>
    <property type="match status" value="1"/>
</dbReference>
<protein>
    <recommendedName>
        <fullName evidence="2 6">Malonyl CoA-acyl carrier protein transacylase</fullName>
        <ecNumber evidence="1 6">2.3.1.39</ecNumber>
    </recommendedName>
</protein>
<evidence type="ECO:0000256" key="2">
    <source>
        <dbReference type="ARBA" id="ARBA00018953"/>
    </source>
</evidence>
<evidence type="ECO:0000256" key="6">
    <source>
        <dbReference type="PIRNR" id="PIRNR000446"/>
    </source>
</evidence>
<accession>A0A0E2Z1Q8</accession>
<keyword evidence="4 6" id="KW-0012">Acyltransferase</keyword>
<organism evidence="9 10">
    <name type="scientific">Nitrosococcus oceani C-27</name>
    <dbReference type="NCBI Taxonomy" id="314279"/>
    <lineage>
        <taxon>Bacteria</taxon>
        <taxon>Pseudomonadati</taxon>
        <taxon>Pseudomonadota</taxon>
        <taxon>Gammaproteobacteria</taxon>
        <taxon>Chromatiales</taxon>
        <taxon>Chromatiaceae</taxon>
        <taxon>Nitrosococcus</taxon>
    </lineage>
</organism>
<dbReference type="EC" id="2.3.1.39" evidence="1 6"/>
<sequence length="313" mass="33588">MNKLAFMFPGQGSQTIGMLADFSQFYPQVREVFAQASTSVGYDLWQLVQKGPEEKLNRTDYTQPAMLAAGMAVWRIWCTAGGRRPDFMAGHSLGEYTALACAEALEFVSAIGLVADRGRYMLEAVSEEEGAMAAILGLSDDVVKGVCEQSSEGQVAEAVNFNAPGQVVIAGHADAIHRAVSKAKEMGAKRAVFLSVSVPSHCQLMAPVAKRLRQRLSKFSIKAPSIPVVNNVDVAVNEDPGAICDALARQVNHPVRWVETIAWLKSQGVDVLVECGPGKVLTGLIRRIDKSMTVLPMSDPIGLEKALSITGGD</sequence>
<dbReference type="Gene3D" id="3.30.70.250">
    <property type="entry name" value="Malonyl-CoA ACP transacylase, ACP-binding"/>
    <property type="match status" value="1"/>
</dbReference>
<dbReference type="InterPro" id="IPR050858">
    <property type="entry name" value="Mal-CoA-ACP_Trans/PKS_FabD"/>
</dbReference>
<feature type="active site" evidence="7">
    <location>
        <position position="92"/>
    </location>
</feature>
<dbReference type="HOGENOM" id="CLU_030558_0_0_6"/>
<evidence type="ECO:0000313" key="9">
    <source>
        <dbReference type="EMBL" id="KFI19469.1"/>
    </source>
</evidence>
<dbReference type="GO" id="GO:0006633">
    <property type="term" value="P:fatty acid biosynthetic process"/>
    <property type="evidence" value="ECO:0007669"/>
    <property type="project" value="TreeGrafter"/>
</dbReference>
<dbReference type="InterPro" id="IPR024925">
    <property type="entry name" value="Malonyl_CoA-ACP_transAc"/>
</dbReference>
<dbReference type="InterPro" id="IPR016035">
    <property type="entry name" value="Acyl_Trfase/lysoPLipase"/>
</dbReference>
<dbReference type="GO" id="GO:0004314">
    <property type="term" value="F:[acyl-carrier-protein] S-malonyltransferase activity"/>
    <property type="evidence" value="ECO:0007669"/>
    <property type="project" value="UniProtKB-EC"/>
</dbReference>
<dbReference type="Proteomes" id="UP000028839">
    <property type="component" value="Unassembled WGS sequence"/>
</dbReference>
<evidence type="ECO:0000256" key="7">
    <source>
        <dbReference type="PIRSR" id="PIRSR000446-1"/>
    </source>
</evidence>
<dbReference type="PANTHER" id="PTHR42681:SF1">
    <property type="entry name" value="MALONYL-COA-ACYL CARRIER PROTEIN TRANSACYLASE, MITOCHONDRIAL"/>
    <property type="match status" value="1"/>
</dbReference>
<reference evidence="9 10" key="1">
    <citation type="submission" date="2014-07" db="EMBL/GenBank/DDBJ databases">
        <title>Comparative analysis of Nitrosococcus oceani genome inventories of strains from Pacific and Atlantic gyres.</title>
        <authorList>
            <person name="Lim C.K."/>
            <person name="Wang L."/>
            <person name="Sayavedra-Soto L.A."/>
            <person name="Klotz M.G."/>
        </authorList>
    </citation>
    <scope>NUCLEOTIDE SEQUENCE [LARGE SCALE GENOMIC DNA]</scope>
    <source>
        <strain evidence="9 10">C-27</strain>
    </source>
</reference>
<evidence type="ECO:0000256" key="3">
    <source>
        <dbReference type="ARBA" id="ARBA00022679"/>
    </source>
</evidence>
<name>A0A0E2Z1Q8_9GAMM</name>